<dbReference type="VEuPathDB" id="FungiDB:SAPIO_CDS7330"/>
<evidence type="ECO:0000256" key="8">
    <source>
        <dbReference type="SAM" id="MobiDB-lite"/>
    </source>
</evidence>
<dbReference type="Pfam" id="PF00271">
    <property type="entry name" value="Helicase_C"/>
    <property type="match status" value="1"/>
</dbReference>
<dbReference type="PANTHER" id="PTHR24031">
    <property type="entry name" value="RNA HELICASE"/>
    <property type="match status" value="1"/>
</dbReference>
<gene>
    <name evidence="11" type="ORF">SAPIO_CDS7330</name>
</gene>
<name>A0A084G1M9_PSEDA</name>
<evidence type="ECO:0000313" key="11">
    <source>
        <dbReference type="EMBL" id="KEZ41241.1"/>
    </source>
</evidence>
<evidence type="ECO:0000256" key="3">
    <source>
        <dbReference type="ARBA" id="ARBA00022806"/>
    </source>
</evidence>
<dbReference type="HOGENOM" id="CLU_003041_26_6_1"/>
<evidence type="ECO:0000313" key="12">
    <source>
        <dbReference type="Proteomes" id="UP000028545"/>
    </source>
</evidence>
<evidence type="ECO:0000256" key="1">
    <source>
        <dbReference type="ARBA" id="ARBA00022741"/>
    </source>
</evidence>
<dbReference type="EMBL" id="JOWA01000110">
    <property type="protein sequence ID" value="KEZ41241.1"/>
    <property type="molecule type" value="Genomic_DNA"/>
</dbReference>
<dbReference type="InterPro" id="IPR011545">
    <property type="entry name" value="DEAD/DEAH_box_helicase_dom"/>
</dbReference>
<dbReference type="AlphaFoldDB" id="A0A084G1M9"/>
<dbReference type="SMART" id="SM00487">
    <property type="entry name" value="DEXDc"/>
    <property type="match status" value="1"/>
</dbReference>
<dbReference type="GO" id="GO:0005524">
    <property type="term" value="F:ATP binding"/>
    <property type="evidence" value="ECO:0007669"/>
    <property type="project" value="UniProtKB-UniRule"/>
</dbReference>
<evidence type="ECO:0000259" key="9">
    <source>
        <dbReference type="PROSITE" id="PS51192"/>
    </source>
</evidence>
<dbReference type="Gene3D" id="3.40.50.300">
    <property type="entry name" value="P-loop containing nucleotide triphosphate hydrolases"/>
    <property type="match status" value="2"/>
</dbReference>
<dbReference type="CDD" id="cd18787">
    <property type="entry name" value="SF2_C_DEAD"/>
    <property type="match status" value="1"/>
</dbReference>
<evidence type="ECO:0000256" key="2">
    <source>
        <dbReference type="ARBA" id="ARBA00022801"/>
    </source>
</evidence>
<proteinExistence type="inferred from homology"/>
<dbReference type="Proteomes" id="UP000028545">
    <property type="component" value="Unassembled WGS sequence"/>
</dbReference>
<dbReference type="RefSeq" id="XP_016641040.1">
    <property type="nucleotide sequence ID" value="XM_016789213.1"/>
</dbReference>
<accession>A0A084G1M9</accession>
<evidence type="ECO:0000256" key="7">
    <source>
        <dbReference type="RuleBase" id="RU365068"/>
    </source>
</evidence>
<keyword evidence="2 6" id="KW-0378">Hydrolase</keyword>
<dbReference type="InterPro" id="IPR014001">
    <property type="entry name" value="Helicase_ATP-bd"/>
</dbReference>
<feature type="region of interest" description="Disordered" evidence="8">
    <location>
        <begin position="612"/>
        <end position="634"/>
    </location>
</feature>
<keyword evidence="12" id="KW-1185">Reference proteome</keyword>
<sequence>MLRQSLLRRCTPIRRVCGASVSAPAVSKFQSRAVGLIPTPRVTVRPAFYNAFHHSRLLHQGTATAAETEATDAEPAKDQTMRFEDAIDAGIHPNLIRAVRQDMGYEYMTEVQDKTVRAALRGLDLVAQAKTGTGKTIAFLLPMLQRMIDEDSSLATRHMTKRAKPDDIRGIVISPTRELAEQIGKEAMELTRHTGLVVQVAVGGQHKGSMLRDIQRRGCHLLIATPGRLKDILEDPSSRVEAPNLAALVLDEADRMLDVGFADALEDIQRLLPDVKEKPRQTMLFSATIPRNVIGLARSMVRQDQFDFVQTIRHDEAPTHEKIPQKIVILPSQVNLFPALYELLDREVAKSKETGQPFKAIIYYSTTTMVELAHKVHATMRRSRPNDIKYPFTYFIHGQLSQRNRTHAADSFRRAQSAILISSDVTARGMDFPNVTHVIQVGRPVSREQYIHRLGRTGRQGKDGEGWLLIPAHEAEDTRRSLGDLDLVRDTSLESSQTLIESEEAGMPQIFEDVRSAFEHVDEQTLTDAYTSKFGHMPRCDAQDFVDDTNKWIKLIWGWPEPPRVSQQWVIKRGLRNVQGFNVGPQNHSPGNMRRPPVNSRRTFENRFERVMHENRHTDSTGHSGHQHRRRPRW</sequence>
<feature type="domain" description="Helicase ATP-binding" evidence="9">
    <location>
        <begin position="116"/>
        <end position="307"/>
    </location>
</feature>
<comment type="similarity">
    <text evidence="6">Belongs to the DEAD box helicase family.</text>
</comment>
<dbReference type="SUPFAM" id="SSF52540">
    <property type="entry name" value="P-loop containing nucleoside triphosphate hydrolases"/>
    <property type="match status" value="1"/>
</dbReference>
<dbReference type="GO" id="GO:0003723">
    <property type="term" value="F:RNA binding"/>
    <property type="evidence" value="ECO:0007669"/>
    <property type="project" value="UniProtKB-UniRule"/>
</dbReference>
<comment type="function">
    <text evidence="7">RNA helicase.</text>
</comment>
<dbReference type="GeneID" id="27726402"/>
<dbReference type="PROSITE" id="PS51192">
    <property type="entry name" value="HELICASE_ATP_BIND_1"/>
    <property type="match status" value="1"/>
</dbReference>
<protein>
    <recommendedName>
        <fullName evidence="7">ATP-dependent RNA helicase</fullName>
        <ecNumber evidence="7">3.6.4.13</ecNumber>
    </recommendedName>
</protein>
<dbReference type="Pfam" id="PF00270">
    <property type="entry name" value="DEAD"/>
    <property type="match status" value="1"/>
</dbReference>
<dbReference type="GO" id="GO:0003724">
    <property type="term" value="F:RNA helicase activity"/>
    <property type="evidence" value="ECO:0007669"/>
    <property type="project" value="UniProtKB-EC"/>
</dbReference>
<evidence type="ECO:0000259" key="10">
    <source>
        <dbReference type="PROSITE" id="PS51194"/>
    </source>
</evidence>
<dbReference type="KEGG" id="sapo:SAPIO_CDS7330"/>
<evidence type="ECO:0000256" key="5">
    <source>
        <dbReference type="ARBA" id="ARBA00022884"/>
    </source>
</evidence>
<dbReference type="EC" id="3.6.4.13" evidence="7"/>
<dbReference type="GO" id="GO:0016787">
    <property type="term" value="F:hydrolase activity"/>
    <property type="evidence" value="ECO:0007669"/>
    <property type="project" value="UniProtKB-KW"/>
</dbReference>
<dbReference type="PROSITE" id="PS00039">
    <property type="entry name" value="DEAD_ATP_HELICASE"/>
    <property type="match status" value="1"/>
</dbReference>
<reference evidence="11 12" key="1">
    <citation type="journal article" date="2014" name="Genome Announc.">
        <title>Draft genome sequence of the pathogenic fungus Scedosporium apiospermum.</title>
        <authorList>
            <person name="Vandeputte P."/>
            <person name="Ghamrawi S."/>
            <person name="Rechenmann M."/>
            <person name="Iltis A."/>
            <person name="Giraud S."/>
            <person name="Fleury M."/>
            <person name="Thornton C."/>
            <person name="Delhaes L."/>
            <person name="Meyer W."/>
            <person name="Papon N."/>
            <person name="Bouchara J.P."/>
        </authorList>
    </citation>
    <scope>NUCLEOTIDE SEQUENCE [LARGE SCALE GENOMIC DNA]</scope>
    <source>
        <strain evidence="11 12">IHEM 14462</strain>
    </source>
</reference>
<dbReference type="InterPro" id="IPR027417">
    <property type="entry name" value="P-loop_NTPase"/>
</dbReference>
<keyword evidence="5 7" id="KW-0694">RNA-binding</keyword>
<keyword evidence="3 6" id="KW-0347">Helicase</keyword>
<keyword evidence="1 6" id="KW-0547">Nucleotide-binding</keyword>
<feature type="domain" description="Helicase C-terminal" evidence="10">
    <location>
        <begin position="343"/>
        <end position="504"/>
    </location>
</feature>
<dbReference type="OMA" id="TQREGCH"/>
<dbReference type="OrthoDB" id="193716at2759"/>
<organism evidence="11 12">
    <name type="scientific">Pseudallescheria apiosperma</name>
    <name type="common">Scedosporium apiospermum</name>
    <dbReference type="NCBI Taxonomy" id="563466"/>
    <lineage>
        <taxon>Eukaryota</taxon>
        <taxon>Fungi</taxon>
        <taxon>Dikarya</taxon>
        <taxon>Ascomycota</taxon>
        <taxon>Pezizomycotina</taxon>
        <taxon>Sordariomycetes</taxon>
        <taxon>Hypocreomycetidae</taxon>
        <taxon>Microascales</taxon>
        <taxon>Microascaceae</taxon>
        <taxon>Scedosporium</taxon>
    </lineage>
</organism>
<keyword evidence="4 6" id="KW-0067">ATP-binding</keyword>
<comment type="caution">
    <text evidence="11">The sequence shown here is derived from an EMBL/GenBank/DDBJ whole genome shotgun (WGS) entry which is preliminary data.</text>
</comment>
<feature type="compositionally biased region" description="Basic residues" evidence="8">
    <location>
        <begin position="625"/>
        <end position="634"/>
    </location>
</feature>
<comment type="domain">
    <text evidence="7">The Q motif is unique to and characteristic of the DEAD box family of RNA helicases and controls ATP binding and hydrolysis.</text>
</comment>
<dbReference type="PROSITE" id="PS51194">
    <property type="entry name" value="HELICASE_CTER"/>
    <property type="match status" value="1"/>
</dbReference>
<comment type="catalytic activity">
    <reaction evidence="7">
        <text>ATP + H2O = ADP + phosphate + H(+)</text>
        <dbReference type="Rhea" id="RHEA:13065"/>
        <dbReference type="ChEBI" id="CHEBI:15377"/>
        <dbReference type="ChEBI" id="CHEBI:15378"/>
        <dbReference type="ChEBI" id="CHEBI:30616"/>
        <dbReference type="ChEBI" id="CHEBI:43474"/>
        <dbReference type="ChEBI" id="CHEBI:456216"/>
        <dbReference type="EC" id="3.6.4.13"/>
    </reaction>
</comment>
<dbReference type="InterPro" id="IPR001650">
    <property type="entry name" value="Helicase_C-like"/>
</dbReference>
<dbReference type="SMART" id="SM00490">
    <property type="entry name" value="HELICc"/>
    <property type="match status" value="1"/>
</dbReference>
<evidence type="ECO:0000256" key="4">
    <source>
        <dbReference type="ARBA" id="ARBA00022840"/>
    </source>
</evidence>
<evidence type="ECO:0000256" key="6">
    <source>
        <dbReference type="RuleBase" id="RU000492"/>
    </source>
</evidence>
<dbReference type="InterPro" id="IPR000629">
    <property type="entry name" value="RNA-helicase_DEAD-box_CS"/>
</dbReference>